<organism evidence="4 5">
    <name type="scientific">Erythroxylum novogranatense</name>
    <dbReference type="NCBI Taxonomy" id="1862640"/>
    <lineage>
        <taxon>Eukaryota</taxon>
        <taxon>Viridiplantae</taxon>
        <taxon>Streptophyta</taxon>
        <taxon>Embryophyta</taxon>
        <taxon>Tracheophyta</taxon>
        <taxon>Spermatophyta</taxon>
        <taxon>Magnoliopsida</taxon>
        <taxon>eudicotyledons</taxon>
        <taxon>Gunneridae</taxon>
        <taxon>Pentapetalae</taxon>
        <taxon>rosids</taxon>
        <taxon>fabids</taxon>
        <taxon>Malpighiales</taxon>
        <taxon>Erythroxylaceae</taxon>
        <taxon>Erythroxylum</taxon>
    </lineage>
</organism>
<dbReference type="GO" id="GO:0009451">
    <property type="term" value="P:RNA modification"/>
    <property type="evidence" value="ECO:0007669"/>
    <property type="project" value="InterPro"/>
</dbReference>
<feature type="repeat" description="PPR" evidence="3">
    <location>
        <begin position="121"/>
        <end position="155"/>
    </location>
</feature>
<dbReference type="InterPro" id="IPR046960">
    <property type="entry name" value="PPR_At4g14850-like_plant"/>
</dbReference>
<evidence type="ECO:0000313" key="5">
    <source>
        <dbReference type="Proteomes" id="UP001159364"/>
    </source>
</evidence>
<evidence type="ECO:0000256" key="3">
    <source>
        <dbReference type="PROSITE-ProRule" id="PRU00708"/>
    </source>
</evidence>
<sequence>MKAFTRTLTIATEIAKTQQKRLVDFNLQLARLTRSGLYNDALRLFAQIQRHLRPDHYSLSTTLAACASLRDVKFGNQLHAYASKAGFKAYTQVANTLLSLYAKSQDVVSVKWVFGEIEYPDVYSYTTLLSASAKMGCVDFALEVFDKMRERDVTVWNAMITGCMESGNAEIGFSLFRDMLKYGVRCDHYSFASVLSSCYWELADYGRQVQSLVIKTGLLLRNSVVNALITMYFHSENVEDAFLVFEETVDLGHNHITYNVMIDGFVTMNRAHEAFQMFQKMLEGSLRPTEYTFTSLMSSRLFTRVGYQIHALVVKMGFEACTSVINAAIVMYSSCGDLHAARMVFDRLEGKDHVSWNTMISTYCQWNFGRSAISAYQEMQRADIEPDEFTFGSLLASSELIEYVNMIQALVFKNGFHSNIHVSNALMSAYSKHGNIDQAYRIFCSMVSRSMISWNTIISAFLLNRQPIEGLELVPQLLMSELRPNDYTLTIILSICARISALIHGKQVHGYILRFGFTSEGSLGNALITMYSKCGHLDWSLRVFNKMNERDVITWNAMISAYAQHGQGKEAVHCLKTMQGSSEAKPDRATFTAILSACSRAGLVENGTGIFNSMENDFGISPGIDHFSCVIDLLGRSGHFDKVERIINSENFEAHPNIWWSLLSACAAHGNLKLGRLVAKFLLEVEKDNPSVYVLLSNAYASDGQWEEAAKIRQLIDNIQVMKQPGCSWIS</sequence>
<dbReference type="FunFam" id="1.25.40.10:FF:000090">
    <property type="entry name" value="Pentatricopeptide repeat-containing protein, chloroplastic"/>
    <property type="match status" value="1"/>
</dbReference>
<feature type="repeat" description="PPR" evidence="3">
    <location>
        <begin position="352"/>
        <end position="386"/>
    </location>
</feature>
<dbReference type="Pfam" id="PF13041">
    <property type="entry name" value="PPR_2"/>
    <property type="match status" value="4"/>
</dbReference>
<keyword evidence="5" id="KW-1185">Reference proteome</keyword>
<feature type="repeat" description="PPR" evidence="3">
    <location>
        <begin position="254"/>
        <end position="288"/>
    </location>
</feature>
<reference evidence="4 5" key="1">
    <citation type="submission" date="2021-09" db="EMBL/GenBank/DDBJ databases">
        <title>Genomic insights and catalytic innovation underlie evolution of tropane alkaloids biosynthesis.</title>
        <authorList>
            <person name="Wang Y.-J."/>
            <person name="Tian T."/>
            <person name="Huang J.-P."/>
            <person name="Huang S.-X."/>
        </authorList>
    </citation>
    <scope>NUCLEOTIDE SEQUENCE [LARGE SCALE GENOMIC DNA]</scope>
    <source>
        <strain evidence="4">KIB-2018</strain>
        <tissue evidence="4">Leaf</tissue>
    </source>
</reference>
<feature type="repeat" description="PPR" evidence="3">
    <location>
        <begin position="551"/>
        <end position="585"/>
    </location>
</feature>
<dbReference type="InterPro" id="IPR011990">
    <property type="entry name" value="TPR-like_helical_dom_sf"/>
</dbReference>
<evidence type="ECO:0008006" key="6">
    <source>
        <dbReference type="Google" id="ProtNLM"/>
    </source>
</evidence>
<accession>A0AAV8THS3</accession>
<dbReference type="PROSITE" id="PS51375">
    <property type="entry name" value="PPR"/>
    <property type="match status" value="5"/>
</dbReference>
<dbReference type="Gene3D" id="1.25.40.10">
    <property type="entry name" value="Tetratricopeptide repeat domain"/>
    <property type="match status" value="6"/>
</dbReference>
<dbReference type="PANTHER" id="PTHR24015">
    <property type="entry name" value="OS07G0578800 PROTEIN-RELATED"/>
    <property type="match status" value="1"/>
</dbReference>
<dbReference type="Pfam" id="PF20431">
    <property type="entry name" value="E_motif"/>
    <property type="match status" value="1"/>
</dbReference>
<dbReference type="PANTHER" id="PTHR24015:SF548">
    <property type="entry name" value="OS08G0340900 PROTEIN"/>
    <property type="match status" value="1"/>
</dbReference>
<dbReference type="EMBL" id="JAIWQS010000005">
    <property type="protein sequence ID" value="KAJ8765554.1"/>
    <property type="molecule type" value="Genomic_DNA"/>
</dbReference>
<feature type="repeat" description="PPR" evidence="3">
    <location>
        <begin position="419"/>
        <end position="453"/>
    </location>
</feature>
<protein>
    <recommendedName>
        <fullName evidence="6">Pentatricopeptide repeat-containing protein</fullName>
    </recommendedName>
</protein>
<dbReference type="InterPro" id="IPR002885">
    <property type="entry name" value="PPR_rpt"/>
</dbReference>
<dbReference type="NCBIfam" id="TIGR00756">
    <property type="entry name" value="PPR"/>
    <property type="match status" value="7"/>
</dbReference>
<dbReference type="Pfam" id="PF01535">
    <property type="entry name" value="PPR"/>
    <property type="match status" value="3"/>
</dbReference>
<comment type="similarity">
    <text evidence="2">Belongs to the PPR family. PCMP-E subfamily.</text>
</comment>
<comment type="caution">
    <text evidence="4">The sequence shown here is derived from an EMBL/GenBank/DDBJ whole genome shotgun (WGS) entry which is preliminary data.</text>
</comment>
<dbReference type="GO" id="GO:0003723">
    <property type="term" value="F:RNA binding"/>
    <property type="evidence" value="ECO:0007669"/>
    <property type="project" value="InterPro"/>
</dbReference>
<proteinExistence type="inferred from homology"/>
<dbReference type="InterPro" id="IPR046848">
    <property type="entry name" value="E_motif"/>
</dbReference>
<evidence type="ECO:0000256" key="1">
    <source>
        <dbReference type="ARBA" id="ARBA00022737"/>
    </source>
</evidence>
<dbReference type="Proteomes" id="UP001159364">
    <property type="component" value="Linkage Group LG05"/>
</dbReference>
<evidence type="ECO:0000256" key="2">
    <source>
        <dbReference type="ARBA" id="ARBA00061659"/>
    </source>
</evidence>
<keyword evidence="1" id="KW-0677">Repeat</keyword>
<name>A0AAV8THS3_9ROSI</name>
<dbReference type="AlphaFoldDB" id="A0AAV8THS3"/>
<evidence type="ECO:0000313" key="4">
    <source>
        <dbReference type="EMBL" id="KAJ8765554.1"/>
    </source>
</evidence>
<dbReference type="FunFam" id="1.25.40.10:FF:000196">
    <property type="entry name" value="Pentatricopeptide repeat-containing protein At4g14850"/>
    <property type="match status" value="1"/>
</dbReference>
<gene>
    <name evidence="4" type="ORF">K2173_014676</name>
</gene>
<dbReference type="SUPFAM" id="SSF48452">
    <property type="entry name" value="TPR-like"/>
    <property type="match status" value="1"/>
</dbReference>